<evidence type="ECO:0000256" key="6">
    <source>
        <dbReference type="ARBA" id="ARBA00049258"/>
    </source>
</evidence>
<keyword evidence="7" id="KW-0963">Cytoplasm</keyword>
<dbReference type="InterPro" id="IPR001236">
    <property type="entry name" value="Lactate/malate_DH_N"/>
</dbReference>
<comment type="function">
    <text evidence="7">Catalyzes the conversion of lactate to pyruvate.</text>
</comment>
<dbReference type="Pfam" id="PF00056">
    <property type="entry name" value="Ldh_1_N"/>
    <property type="match status" value="1"/>
</dbReference>
<feature type="binding site" evidence="7">
    <location>
        <begin position="141"/>
        <end position="144"/>
    </location>
    <ligand>
        <name>substrate</name>
    </ligand>
</feature>
<feature type="binding site" evidence="7">
    <location>
        <position position="33"/>
    </location>
    <ligand>
        <name>NAD(+)</name>
        <dbReference type="ChEBI" id="CHEBI:57540"/>
    </ligand>
</feature>
<feature type="binding site" evidence="7">
    <location>
        <position position="109"/>
    </location>
    <ligand>
        <name>substrate</name>
    </ligand>
</feature>
<dbReference type="GO" id="GO:0006089">
    <property type="term" value="P:lactate metabolic process"/>
    <property type="evidence" value="ECO:0007669"/>
    <property type="project" value="TreeGrafter"/>
</dbReference>
<accession>A0A140DXH1</accession>
<evidence type="ECO:0000259" key="10">
    <source>
        <dbReference type="Pfam" id="PF00056"/>
    </source>
</evidence>
<dbReference type="PANTHER" id="PTHR43128">
    <property type="entry name" value="L-2-HYDROXYCARBOXYLATE DEHYDROGENASE (NAD(P)(+))"/>
    <property type="match status" value="1"/>
</dbReference>
<feature type="binding site" evidence="7">
    <location>
        <position position="85"/>
    </location>
    <ligand>
        <name>NAD(+)</name>
        <dbReference type="ChEBI" id="CHEBI:57540"/>
    </ligand>
</feature>
<organism evidence="12 13">
    <name type="scientific">Faecalibaculum rodentium</name>
    <dbReference type="NCBI Taxonomy" id="1702221"/>
    <lineage>
        <taxon>Bacteria</taxon>
        <taxon>Bacillati</taxon>
        <taxon>Bacillota</taxon>
        <taxon>Erysipelotrichia</taxon>
        <taxon>Erysipelotrichales</taxon>
        <taxon>Erysipelotrichaceae</taxon>
        <taxon>Faecalibaculum</taxon>
    </lineage>
</organism>
<name>A0A140DXH1_9FIRM</name>
<dbReference type="InterPro" id="IPR011304">
    <property type="entry name" value="L-lactate_DH"/>
</dbReference>
<feature type="binding site" evidence="7 9">
    <location>
        <begin position="139"/>
        <end position="141"/>
    </location>
    <ligand>
        <name>NAD(+)</name>
        <dbReference type="ChEBI" id="CHEBI:57540"/>
    </ligand>
</feature>
<keyword evidence="13" id="KW-1185">Reference proteome</keyword>
<evidence type="ECO:0000256" key="1">
    <source>
        <dbReference type="ARBA" id="ARBA00004843"/>
    </source>
</evidence>
<dbReference type="InterPro" id="IPR001557">
    <property type="entry name" value="L-lactate/malate_DH"/>
</dbReference>
<dbReference type="STRING" id="1702221.AALO17_22140"/>
<dbReference type="CDD" id="cd05291">
    <property type="entry name" value="HicDH_like"/>
    <property type="match status" value="1"/>
</dbReference>
<evidence type="ECO:0000256" key="9">
    <source>
        <dbReference type="PIRSR" id="PIRSR000102-3"/>
    </source>
</evidence>
<dbReference type="NCBIfam" id="TIGR01771">
    <property type="entry name" value="L-LDH-NAD"/>
    <property type="match status" value="1"/>
</dbReference>
<comment type="caution">
    <text evidence="7">Lacks conserved residue(s) required for the propagation of feature annotation.</text>
</comment>
<dbReference type="InterPro" id="IPR015955">
    <property type="entry name" value="Lactate_DH/Glyco_Ohase_4_C"/>
</dbReference>
<dbReference type="EC" id="1.1.1.27" evidence="3 7"/>
<keyword evidence="4 7" id="KW-0560">Oxidoreductase</keyword>
<dbReference type="NCBIfam" id="NF000824">
    <property type="entry name" value="PRK00066.1"/>
    <property type="match status" value="1"/>
</dbReference>
<dbReference type="KEGG" id="fro:AALO17_22140"/>
<comment type="catalytic activity">
    <reaction evidence="6 7">
        <text>(S)-lactate + NAD(+) = pyruvate + NADH + H(+)</text>
        <dbReference type="Rhea" id="RHEA:23444"/>
        <dbReference type="ChEBI" id="CHEBI:15361"/>
        <dbReference type="ChEBI" id="CHEBI:15378"/>
        <dbReference type="ChEBI" id="CHEBI:16651"/>
        <dbReference type="ChEBI" id="CHEBI:57540"/>
        <dbReference type="ChEBI" id="CHEBI:57945"/>
        <dbReference type="EC" id="1.1.1.27"/>
    </reaction>
</comment>
<dbReference type="HAMAP" id="MF_00488">
    <property type="entry name" value="Lactate_dehydrog"/>
    <property type="match status" value="1"/>
</dbReference>
<dbReference type="GO" id="GO:0004459">
    <property type="term" value="F:L-lactate dehydrogenase (NAD+) activity"/>
    <property type="evidence" value="ECO:0007669"/>
    <property type="project" value="UniProtKB-UniRule"/>
</dbReference>
<evidence type="ECO:0000256" key="5">
    <source>
        <dbReference type="ARBA" id="ARBA00023027"/>
    </source>
</evidence>
<dbReference type="PANTHER" id="PTHR43128:SF16">
    <property type="entry name" value="L-LACTATE DEHYDROGENASE"/>
    <property type="match status" value="1"/>
</dbReference>
<comment type="subunit">
    <text evidence="7">Homotetramer.</text>
</comment>
<evidence type="ECO:0000256" key="8">
    <source>
        <dbReference type="PIRSR" id="PIRSR000102-1"/>
    </source>
</evidence>
<protein>
    <recommendedName>
        <fullName evidence="3 7">L-lactate dehydrogenase</fullName>
        <shortName evidence="7">L-LDH</shortName>
        <ecNumber evidence="3 7">1.1.1.27</ecNumber>
    </recommendedName>
</protein>
<feature type="binding site" evidence="9">
    <location>
        <begin position="29"/>
        <end position="34"/>
    </location>
    <ligand>
        <name>NAD(+)</name>
        <dbReference type="ChEBI" id="CHEBI:57540"/>
    </ligand>
</feature>
<feature type="domain" description="Lactate/malate dehydrogenase N-terminal" evidence="10">
    <location>
        <begin position="24"/>
        <end position="163"/>
    </location>
</feature>
<dbReference type="GO" id="GO:0005737">
    <property type="term" value="C:cytoplasm"/>
    <property type="evidence" value="ECO:0007669"/>
    <property type="project" value="UniProtKB-SubCell"/>
</dbReference>
<dbReference type="SUPFAM" id="SSF51735">
    <property type="entry name" value="NAD(P)-binding Rossmann-fold domains"/>
    <property type="match status" value="1"/>
</dbReference>
<dbReference type="Pfam" id="PF02866">
    <property type="entry name" value="Ldh_1_C"/>
    <property type="match status" value="1"/>
</dbReference>
<comment type="pathway">
    <text evidence="1 7">Fermentation; pyruvate fermentation to lactate; (S)-lactate from pyruvate: step 1/1.</text>
</comment>
<feature type="domain" description="Lactate/malate dehydrogenase C-terminal" evidence="11">
    <location>
        <begin position="166"/>
        <end position="327"/>
    </location>
</feature>
<evidence type="ECO:0000256" key="2">
    <source>
        <dbReference type="ARBA" id="ARBA00006054"/>
    </source>
</evidence>
<dbReference type="Gene3D" id="3.40.50.720">
    <property type="entry name" value="NAD(P)-binding Rossmann-like Domain"/>
    <property type="match status" value="1"/>
</dbReference>
<dbReference type="PATRIC" id="fig|1702221.3.peg.2153"/>
<comment type="subcellular location">
    <subcellularLocation>
        <location evidence="7">Cytoplasm</location>
    </subcellularLocation>
</comment>
<feature type="binding site" evidence="7 9">
    <location>
        <position position="54"/>
    </location>
    <ligand>
        <name>NAD(+)</name>
        <dbReference type="ChEBI" id="CHEBI:57540"/>
    </ligand>
</feature>
<dbReference type="EMBL" id="CP011391">
    <property type="protein sequence ID" value="AMK55348.1"/>
    <property type="molecule type" value="Genomic_DNA"/>
</dbReference>
<reference evidence="12 13" key="1">
    <citation type="journal article" date="2016" name="Gut Pathog.">
        <title>Whole genome sequencing of "Faecalibaculum rodentium" ALO17, isolated from C57BL/6J laboratory mouse feces.</title>
        <authorList>
            <person name="Lim S."/>
            <person name="Chang D.H."/>
            <person name="Ahn S."/>
            <person name="Kim B.C."/>
        </authorList>
    </citation>
    <scope>NUCLEOTIDE SEQUENCE [LARGE SCALE GENOMIC DNA]</scope>
    <source>
        <strain evidence="12 13">Alo17</strain>
    </source>
</reference>
<dbReference type="PRINTS" id="PR00086">
    <property type="entry name" value="LLDHDRGNASE"/>
</dbReference>
<feature type="binding site" evidence="7">
    <location>
        <position position="59"/>
    </location>
    <ligand>
        <name>NAD(+)</name>
        <dbReference type="ChEBI" id="CHEBI:57540"/>
    </ligand>
</feature>
<evidence type="ECO:0000256" key="3">
    <source>
        <dbReference type="ARBA" id="ARBA00012967"/>
    </source>
</evidence>
<comment type="similarity">
    <text evidence="2 7">Belongs to the LDH/MDH superfamily. LDH family.</text>
</comment>
<feature type="binding site" evidence="7">
    <location>
        <position position="251"/>
    </location>
    <ligand>
        <name>substrate</name>
    </ligand>
</feature>
<feature type="binding site" evidence="7">
    <location>
        <position position="164"/>
    </location>
    <ligand>
        <name>NAD(+)</name>
        <dbReference type="ChEBI" id="CHEBI:57540"/>
    </ligand>
</feature>
<dbReference type="UniPathway" id="UPA00554">
    <property type="reaction ID" value="UER00611"/>
</dbReference>
<feature type="active site" description="Proton acceptor" evidence="7 8">
    <location>
        <position position="196"/>
    </location>
</feature>
<feature type="binding site" evidence="7">
    <location>
        <position position="122"/>
    </location>
    <ligand>
        <name>NAD(+)</name>
        <dbReference type="ChEBI" id="CHEBI:57540"/>
    </ligand>
</feature>
<evidence type="ECO:0000313" key="13">
    <source>
        <dbReference type="Proteomes" id="UP000069771"/>
    </source>
</evidence>
<gene>
    <name evidence="7" type="primary">ldh</name>
    <name evidence="12" type="ORF">AALO17_22140</name>
</gene>
<proteinExistence type="inferred from homology"/>
<dbReference type="InterPro" id="IPR022383">
    <property type="entry name" value="Lactate/malate_DH_C"/>
</dbReference>
<sequence length="334" mass="37047">MISGWYHLYRQKSEENDMSFKDSKVVIVGCGNVGSTIAYTILNQGLCEEIVLIDRNEDKAYAEALDMTHAVYFMNRNIVIRSGTYEDCRNADLVVVTASAPMAKDAHDRLEMLAPSMNIMKSITESVMEAGFNGVFLIVSNPVDIMSYYVWKLSGLPRNQVIGSGTTLDSARLCAELSGLYDLDPKSVEAFICGEHGDSEVILWDSATIGGKAVTAVMEDNAERTKEVTKDALHDRVINLGWEVFNRKGNTCYGIAAAACAIIKSVLFNENRIYPVSVLLDGEYGQENVFLSVPVILDKTGAREIVEIDLSDEERRKLEKSGEIMKSFQDELHL</sequence>
<feature type="binding site" evidence="7">
    <location>
        <begin position="169"/>
        <end position="172"/>
    </location>
    <ligand>
        <name>substrate</name>
    </ligand>
</feature>
<dbReference type="PIRSF" id="PIRSF000102">
    <property type="entry name" value="Lac_mal_DH"/>
    <property type="match status" value="1"/>
</dbReference>
<evidence type="ECO:0000256" key="7">
    <source>
        <dbReference type="HAMAP-Rule" id="MF_00488"/>
    </source>
</evidence>
<dbReference type="GO" id="GO:0006096">
    <property type="term" value="P:glycolytic process"/>
    <property type="evidence" value="ECO:0007669"/>
    <property type="project" value="UniProtKB-UniRule"/>
</dbReference>
<dbReference type="AlphaFoldDB" id="A0A140DXH1"/>
<dbReference type="InterPro" id="IPR036291">
    <property type="entry name" value="NAD(P)-bd_dom_sf"/>
</dbReference>
<evidence type="ECO:0000259" key="11">
    <source>
        <dbReference type="Pfam" id="PF02866"/>
    </source>
</evidence>
<evidence type="ECO:0000256" key="4">
    <source>
        <dbReference type="ARBA" id="ARBA00023002"/>
    </source>
</evidence>
<dbReference type="Proteomes" id="UP000069771">
    <property type="component" value="Chromosome"/>
</dbReference>
<keyword evidence="5 7" id="KW-0520">NAD</keyword>
<dbReference type="SUPFAM" id="SSF56327">
    <property type="entry name" value="LDH C-terminal domain-like"/>
    <property type="match status" value="1"/>
</dbReference>
<dbReference type="Gene3D" id="3.90.110.10">
    <property type="entry name" value="Lactate dehydrogenase/glycoside hydrolase, family 4, C-terminal"/>
    <property type="match status" value="1"/>
</dbReference>
<evidence type="ECO:0000313" key="12">
    <source>
        <dbReference type="EMBL" id="AMK55348.1"/>
    </source>
</evidence>
<dbReference type="FunFam" id="3.40.50.720:FF:000018">
    <property type="entry name" value="Malate dehydrogenase"/>
    <property type="match status" value="1"/>
</dbReference>